<dbReference type="Pfam" id="PF04577">
    <property type="entry name" value="Glyco_transf_61"/>
    <property type="match status" value="1"/>
</dbReference>
<dbReference type="InterPro" id="IPR049625">
    <property type="entry name" value="Glyco_transf_61_cat"/>
</dbReference>
<evidence type="ECO:0000313" key="5">
    <source>
        <dbReference type="EMBL" id="GHJ88900.1"/>
    </source>
</evidence>
<comment type="caution">
    <text evidence="5">The sequence shown here is derived from an EMBL/GenBank/DDBJ whole genome shotgun (WGS) entry which is preliminary data.</text>
</comment>
<proteinExistence type="predicted"/>
<keyword evidence="3" id="KW-0325">Glycoprotein</keyword>
<keyword evidence="2" id="KW-0808">Transferase</keyword>
<dbReference type="AlphaFoldDB" id="A0A8H3YGI5"/>
<evidence type="ECO:0000313" key="6">
    <source>
        <dbReference type="Proteomes" id="UP000620104"/>
    </source>
</evidence>
<accession>A0A8H3YGI5</accession>
<dbReference type="InterPro" id="IPR007657">
    <property type="entry name" value="Glycosyltransferase_61"/>
</dbReference>
<keyword evidence="1" id="KW-0328">Glycosyltransferase</keyword>
<dbReference type="GO" id="GO:0016757">
    <property type="term" value="F:glycosyltransferase activity"/>
    <property type="evidence" value="ECO:0007669"/>
    <property type="project" value="UniProtKB-KW"/>
</dbReference>
<dbReference type="OrthoDB" id="529273at2759"/>
<name>A0A8H3YGI5_9TREE</name>
<organism evidence="5 6">
    <name type="scientific">Naganishia liquefaciens</name>
    <dbReference type="NCBI Taxonomy" id="104408"/>
    <lineage>
        <taxon>Eukaryota</taxon>
        <taxon>Fungi</taxon>
        <taxon>Dikarya</taxon>
        <taxon>Basidiomycota</taxon>
        <taxon>Agaricomycotina</taxon>
        <taxon>Tremellomycetes</taxon>
        <taxon>Filobasidiales</taxon>
        <taxon>Filobasidiaceae</taxon>
        <taxon>Naganishia</taxon>
    </lineage>
</organism>
<evidence type="ECO:0000256" key="2">
    <source>
        <dbReference type="ARBA" id="ARBA00022679"/>
    </source>
</evidence>
<sequence length="624" mass="71913">MPFAIGLIQRRRTVFAALLTACVVLVLVLLNPSISESYVRHTNFSQTSNHHQNESRNKHPWTRLVSGVDGFYVFENVYVKDRQLFMVPHPRDPPLPELRRIITSVVHENYTRDPGSYQVTPADRLFQSENDHNGDYPQVPRLRVLESSEEAKKVIPGWGDLERYVTEDGNSWVGTPRQGGWLDSFTSHKVQEPAVQVFDGVNWYLADDPAITGWGSLMHHYFHWMGEDLLGSWKAYVNSVYAPTTLPLNFEIPESTSHSTEDESIEAVTEEVEEALALPAEDDSDVPQRRNAFRSPLVKRGWPFSSGYKFNERDLEIRRQYIDMPKRVISPWCTNWEGRELNEMVLFKAFRNPKAYRRDQWRQLSQDRQWRMFDRVVITDRHAAHNNKSSQTEIWNKMALGILHEPLPADIPHWFTAPQDSLTTALSLPSIPLERSASSGGKTHRSLAEDFVKIVYVDRQNSDRKFDNASHDGLMEVLEDMHEHGAKWKERDSRGKKKEIKIKVKVDVVKFEHLRAKEQIQAIYDADVILGVHGNGLTHIVWAKPGATVIEAFPVGTFIRDYELLSFALNHEYYAVWADRVYTKDEWIHNHGNIEAGKLHDGTEIQLDSAFIKSLIKKAVKSMR</sequence>
<keyword evidence="6" id="KW-1185">Reference proteome</keyword>
<evidence type="ECO:0000256" key="1">
    <source>
        <dbReference type="ARBA" id="ARBA00022676"/>
    </source>
</evidence>
<gene>
    <name evidence="5" type="ORF">NliqN6_5302</name>
</gene>
<reference evidence="5" key="1">
    <citation type="submission" date="2020-07" db="EMBL/GenBank/DDBJ databases">
        <title>Draft Genome Sequence of a Deep-Sea Yeast, Naganishia (Cryptococcus) liquefaciens strain N6.</title>
        <authorList>
            <person name="Han Y.W."/>
            <person name="Kajitani R."/>
            <person name="Morimoto H."/>
            <person name="Parhat M."/>
            <person name="Tsubouchi H."/>
            <person name="Bakenova O."/>
            <person name="Ogata M."/>
            <person name="Argunhan B."/>
            <person name="Aoki R."/>
            <person name="Kajiwara S."/>
            <person name="Itoh T."/>
            <person name="Iwasaki H."/>
        </authorList>
    </citation>
    <scope>NUCLEOTIDE SEQUENCE</scope>
    <source>
        <strain evidence="5">N6</strain>
    </source>
</reference>
<protein>
    <recommendedName>
        <fullName evidence="4">Glycosyltransferase 61 catalytic domain-containing protein</fullName>
    </recommendedName>
</protein>
<feature type="domain" description="Glycosyltransferase 61 catalytic" evidence="4">
    <location>
        <begin position="413"/>
        <end position="550"/>
    </location>
</feature>
<evidence type="ECO:0000256" key="3">
    <source>
        <dbReference type="ARBA" id="ARBA00023180"/>
    </source>
</evidence>
<dbReference type="PANTHER" id="PTHR20961">
    <property type="entry name" value="GLYCOSYLTRANSFERASE"/>
    <property type="match status" value="1"/>
</dbReference>
<dbReference type="EMBL" id="BLZA01000032">
    <property type="protein sequence ID" value="GHJ88900.1"/>
    <property type="molecule type" value="Genomic_DNA"/>
</dbReference>
<evidence type="ECO:0000259" key="4">
    <source>
        <dbReference type="Pfam" id="PF04577"/>
    </source>
</evidence>
<dbReference type="Proteomes" id="UP000620104">
    <property type="component" value="Unassembled WGS sequence"/>
</dbReference>